<protein>
    <submittedName>
        <fullName evidence="6">C2H2-type domain-containing protein</fullName>
    </submittedName>
</protein>
<organism evidence="6">
    <name type="scientific">Gongylonema pulchrum</name>
    <dbReference type="NCBI Taxonomy" id="637853"/>
    <lineage>
        <taxon>Eukaryota</taxon>
        <taxon>Metazoa</taxon>
        <taxon>Ecdysozoa</taxon>
        <taxon>Nematoda</taxon>
        <taxon>Chromadorea</taxon>
        <taxon>Rhabditida</taxon>
        <taxon>Spirurina</taxon>
        <taxon>Spiruromorpha</taxon>
        <taxon>Spiruroidea</taxon>
        <taxon>Gongylonematidae</taxon>
        <taxon>Gongylonema</taxon>
    </lineage>
</organism>
<evidence type="ECO:0000313" key="4">
    <source>
        <dbReference type="EMBL" id="VDK75604.1"/>
    </source>
</evidence>
<reference evidence="6" key="1">
    <citation type="submission" date="2016-06" db="UniProtKB">
        <authorList>
            <consortium name="WormBaseParasite"/>
        </authorList>
    </citation>
    <scope>IDENTIFICATION</scope>
</reference>
<dbReference type="EMBL" id="UYRT01032732">
    <property type="protein sequence ID" value="VDK75604.1"/>
    <property type="molecule type" value="Genomic_DNA"/>
</dbReference>
<sequence length="108" mass="12215">MEESFTAEFLSPLNEEPPSAAVAGVLIMNQQQQQQPQQPPLQHQPQQHQPEQIKQPANAARSTQQVYRCEACNKTVSSSRSLKRHRGTCRQYNIEYGHLNQTSSTNAQ</sequence>
<dbReference type="PROSITE" id="PS50157">
    <property type="entry name" value="ZINC_FINGER_C2H2_2"/>
    <property type="match status" value="1"/>
</dbReference>
<evidence type="ECO:0000256" key="2">
    <source>
        <dbReference type="SAM" id="MobiDB-lite"/>
    </source>
</evidence>
<name>A0A183DLS0_9BILA</name>
<proteinExistence type="predicted"/>
<dbReference type="OrthoDB" id="5877915at2759"/>
<dbReference type="Proteomes" id="UP000271098">
    <property type="component" value="Unassembled WGS sequence"/>
</dbReference>
<gene>
    <name evidence="4" type="ORF">GPUH_LOCUS9662</name>
</gene>
<dbReference type="GO" id="GO:0008270">
    <property type="term" value="F:zinc ion binding"/>
    <property type="evidence" value="ECO:0007669"/>
    <property type="project" value="UniProtKB-KW"/>
</dbReference>
<feature type="domain" description="C2H2-type" evidence="3">
    <location>
        <begin position="67"/>
        <end position="86"/>
    </location>
</feature>
<evidence type="ECO:0000256" key="1">
    <source>
        <dbReference type="PROSITE-ProRule" id="PRU00042"/>
    </source>
</evidence>
<keyword evidence="1" id="KW-0862">Zinc</keyword>
<dbReference type="InterPro" id="IPR013087">
    <property type="entry name" value="Znf_C2H2_type"/>
</dbReference>
<keyword evidence="1" id="KW-0479">Metal-binding</keyword>
<feature type="region of interest" description="Disordered" evidence="2">
    <location>
        <begin position="1"/>
        <end position="61"/>
    </location>
</feature>
<dbReference type="AlphaFoldDB" id="A0A183DLS0"/>
<dbReference type="WBParaSite" id="GPUH_0000967201-mRNA-1">
    <property type="protein sequence ID" value="GPUH_0000967201-mRNA-1"/>
    <property type="gene ID" value="GPUH_0000967201"/>
</dbReference>
<keyword evidence="5" id="KW-1185">Reference proteome</keyword>
<reference evidence="4 5" key="2">
    <citation type="submission" date="2018-11" db="EMBL/GenBank/DDBJ databases">
        <authorList>
            <consortium name="Pathogen Informatics"/>
        </authorList>
    </citation>
    <scope>NUCLEOTIDE SEQUENCE [LARGE SCALE GENOMIC DNA]</scope>
</reference>
<evidence type="ECO:0000313" key="6">
    <source>
        <dbReference type="WBParaSite" id="GPUH_0000967201-mRNA-1"/>
    </source>
</evidence>
<evidence type="ECO:0000259" key="3">
    <source>
        <dbReference type="PROSITE" id="PS50157"/>
    </source>
</evidence>
<evidence type="ECO:0000313" key="5">
    <source>
        <dbReference type="Proteomes" id="UP000271098"/>
    </source>
</evidence>
<feature type="compositionally biased region" description="Low complexity" evidence="2">
    <location>
        <begin position="30"/>
        <end position="56"/>
    </location>
</feature>
<accession>A0A183DLS0</accession>
<keyword evidence="1" id="KW-0863">Zinc-finger</keyword>